<reference evidence="2" key="1">
    <citation type="journal article" date="2021" name="Genome Biol. Evol.">
        <title>A High-Quality Reference Genome for a Parasitic Bivalve with Doubly Uniparental Inheritance (Bivalvia: Unionida).</title>
        <authorList>
            <person name="Smith C.H."/>
        </authorList>
    </citation>
    <scope>NUCLEOTIDE SEQUENCE</scope>
    <source>
        <strain evidence="2">CHS0354</strain>
    </source>
</reference>
<keyword evidence="3" id="KW-1185">Reference proteome</keyword>
<organism evidence="2 3">
    <name type="scientific">Potamilus streckersoni</name>
    <dbReference type="NCBI Taxonomy" id="2493646"/>
    <lineage>
        <taxon>Eukaryota</taxon>
        <taxon>Metazoa</taxon>
        <taxon>Spiralia</taxon>
        <taxon>Lophotrochozoa</taxon>
        <taxon>Mollusca</taxon>
        <taxon>Bivalvia</taxon>
        <taxon>Autobranchia</taxon>
        <taxon>Heteroconchia</taxon>
        <taxon>Palaeoheterodonta</taxon>
        <taxon>Unionida</taxon>
        <taxon>Unionoidea</taxon>
        <taxon>Unionidae</taxon>
        <taxon>Ambleminae</taxon>
        <taxon>Lampsilini</taxon>
        <taxon>Potamilus</taxon>
    </lineage>
</organism>
<proteinExistence type="predicted"/>
<evidence type="ECO:0000256" key="1">
    <source>
        <dbReference type="SAM" id="MobiDB-lite"/>
    </source>
</evidence>
<protein>
    <submittedName>
        <fullName evidence="2">Uncharacterized protein</fullName>
    </submittedName>
</protein>
<dbReference type="EMBL" id="JAEAOA010001490">
    <property type="protein sequence ID" value="KAK3596707.1"/>
    <property type="molecule type" value="Genomic_DNA"/>
</dbReference>
<dbReference type="Proteomes" id="UP001195483">
    <property type="component" value="Unassembled WGS sequence"/>
</dbReference>
<reference evidence="2" key="2">
    <citation type="journal article" date="2021" name="Genome Biol. Evol.">
        <title>Developing a high-quality reference genome for a parasitic bivalve with doubly uniparental inheritance (Bivalvia: Unionida).</title>
        <authorList>
            <person name="Smith C.H."/>
        </authorList>
    </citation>
    <scope>NUCLEOTIDE SEQUENCE</scope>
    <source>
        <strain evidence="2">CHS0354</strain>
        <tissue evidence="2">Mantle</tissue>
    </source>
</reference>
<feature type="non-terminal residue" evidence="2">
    <location>
        <position position="64"/>
    </location>
</feature>
<evidence type="ECO:0000313" key="2">
    <source>
        <dbReference type="EMBL" id="KAK3596707.1"/>
    </source>
</evidence>
<name>A0AAE0SR66_9BIVA</name>
<sequence length="64" mass="7477">MFEEAPIPTFVMPTPISPTRTPRWELTIAGEAERRRVTVTCQAEFESQVRIRRETEDKETIRAD</sequence>
<accession>A0AAE0SR66</accession>
<comment type="caution">
    <text evidence="2">The sequence shown here is derived from an EMBL/GenBank/DDBJ whole genome shotgun (WGS) entry which is preliminary data.</text>
</comment>
<dbReference type="AlphaFoldDB" id="A0AAE0SR66"/>
<reference evidence="2" key="3">
    <citation type="submission" date="2023-05" db="EMBL/GenBank/DDBJ databases">
        <authorList>
            <person name="Smith C.H."/>
        </authorList>
    </citation>
    <scope>NUCLEOTIDE SEQUENCE</scope>
    <source>
        <strain evidence="2">CHS0354</strain>
        <tissue evidence="2">Mantle</tissue>
    </source>
</reference>
<feature type="region of interest" description="Disordered" evidence="1">
    <location>
        <begin position="1"/>
        <end position="20"/>
    </location>
</feature>
<evidence type="ECO:0000313" key="3">
    <source>
        <dbReference type="Proteomes" id="UP001195483"/>
    </source>
</evidence>
<gene>
    <name evidence="2" type="ORF">CHS0354_025004</name>
</gene>